<dbReference type="RefSeq" id="XP_017989445.1">
    <property type="nucleotide sequence ID" value="XM_018133956.1"/>
</dbReference>
<dbReference type="Gene3D" id="1.20.140.10">
    <property type="entry name" value="Butyryl-CoA Dehydrogenase, subunit A, domain 3"/>
    <property type="match status" value="2"/>
</dbReference>
<dbReference type="AlphaFoldDB" id="A0A0X8HW00"/>
<feature type="domain" description="Acyl-CoA oxidase C-terminal" evidence="16">
    <location>
        <begin position="540"/>
        <end position="713"/>
    </location>
</feature>
<comment type="subcellular location">
    <subcellularLocation>
        <location evidence="3">Peroxisome</location>
    </subcellularLocation>
</comment>
<evidence type="ECO:0000256" key="3">
    <source>
        <dbReference type="ARBA" id="ARBA00004275"/>
    </source>
</evidence>
<keyword evidence="10" id="KW-0443">Lipid metabolism</keyword>
<evidence type="ECO:0000256" key="12">
    <source>
        <dbReference type="ARBA" id="ARBA00070477"/>
    </source>
</evidence>
<evidence type="ECO:0000256" key="11">
    <source>
        <dbReference type="ARBA" id="ARBA00023140"/>
    </source>
</evidence>
<dbReference type="Proteomes" id="UP000243052">
    <property type="component" value="Chromosome vii"/>
</dbReference>
<keyword evidence="6 13" id="KW-0285">Flavoprotein</keyword>
<dbReference type="GO" id="GO:0005504">
    <property type="term" value="F:fatty acid binding"/>
    <property type="evidence" value="ECO:0007669"/>
    <property type="project" value="TreeGrafter"/>
</dbReference>
<evidence type="ECO:0000256" key="14">
    <source>
        <dbReference type="PIRSR" id="PIRSR000168-1"/>
    </source>
</evidence>
<evidence type="ECO:0000256" key="15">
    <source>
        <dbReference type="PIRSR" id="PIRSR000168-2"/>
    </source>
</evidence>
<dbReference type="Gene3D" id="1.10.540.10">
    <property type="entry name" value="Acyl-CoA dehydrogenase/oxidase, N-terminal domain"/>
    <property type="match status" value="1"/>
</dbReference>
<feature type="binding site" evidence="15">
    <location>
        <position position="185"/>
    </location>
    <ligand>
        <name>FAD</name>
        <dbReference type="ChEBI" id="CHEBI:57692"/>
    </ligand>
</feature>
<accession>A0A0X8HW00</accession>
<proteinExistence type="inferred from homology"/>
<evidence type="ECO:0000256" key="10">
    <source>
        <dbReference type="ARBA" id="ARBA00023098"/>
    </source>
</evidence>
<organism evidence="20 21">
    <name type="scientific">Eremothecium sinecaudum</name>
    <dbReference type="NCBI Taxonomy" id="45286"/>
    <lineage>
        <taxon>Eukaryota</taxon>
        <taxon>Fungi</taxon>
        <taxon>Dikarya</taxon>
        <taxon>Ascomycota</taxon>
        <taxon>Saccharomycotina</taxon>
        <taxon>Saccharomycetes</taxon>
        <taxon>Saccharomycetales</taxon>
        <taxon>Saccharomycetaceae</taxon>
        <taxon>Eremothecium</taxon>
    </lineage>
</organism>
<evidence type="ECO:0000256" key="7">
    <source>
        <dbReference type="ARBA" id="ARBA00022827"/>
    </source>
</evidence>
<evidence type="ECO:0000256" key="5">
    <source>
        <dbReference type="ARBA" id="ARBA00006288"/>
    </source>
</evidence>
<dbReference type="GeneID" id="28725801"/>
<dbReference type="SUPFAM" id="SSF47203">
    <property type="entry name" value="Acyl-CoA dehydrogenase C-terminal domain-like"/>
    <property type="match status" value="2"/>
</dbReference>
<dbReference type="InterPro" id="IPR012258">
    <property type="entry name" value="Acyl-CoA_oxidase"/>
</dbReference>
<keyword evidence="11" id="KW-0576">Peroxisome</keyword>
<comment type="similarity">
    <text evidence="5 13">Belongs to the acyl-CoA oxidase family.</text>
</comment>
<keyword evidence="9" id="KW-0560">Oxidoreductase</keyword>
<dbReference type="FunFam" id="2.40.110.10:FF:000003">
    <property type="entry name" value="Acyl-coenzyme A oxidase"/>
    <property type="match status" value="1"/>
</dbReference>
<dbReference type="InterPro" id="IPR037069">
    <property type="entry name" value="AcylCoA_DH/ox_N_sf"/>
</dbReference>
<dbReference type="PANTHER" id="PTHR10909:SF352">
    <property type="entry name" value="ACYL-COENZYME A OXIDASE-LIKE PROTEIN"/>
    <property type="match status" value="1"/>
</dbReference>
<keyword evidence="7 13" id="KW-0274">FAD</keyword>
<dbReference type="GO" id="GO:0033540">
    <property type="term" value="P:fatty acid beta-oxidation using acyl-CoA oxidase"/>
    <property type="evidence" value="ECO:0007669"/>
    <property type="project" value="UniProtKB-UniPathway"/>
</dbReference>
<protein>
    <recommendedName>
        <fullName evidence="12 13">Acyl-coenzyme A oxidase</fullName>
    </recommendedName>
</protein>
<dbReference type="Pfam" id="PF01756">
    <property type="entry name" value="ACOX"/>
    <property type="match status" value="1"/>
</dbReference>
<dbReference type="InterPro" id="IPR006091">
    <property type="entry name" value="Acyl-CoA_Oxase/DH_mid-dom"/>
</dbReference>
<dbReference type="SUPFAM" id="SSF56645">
    <property type="entry name" value="Acyl-CoA dehydrogenase NM domain-like"/>
    <property type="match status" value="1"/>
</dbReference>
<keyword evidence="8" id="KW-0276">Fatty acid metabolism</keyword>
<dbReference type="InterPro" id="IPR009100">
    <property type="entry name" value="AcylCoA_DH/oxidase_NM_dom_sf"/>
</dbReference>
<dbReference type="GO" id="GO:0071949">
    <property type="term" value="F:FAD binding"/>
    <property type="evidence" value="ECO:0007669"/>
    <property type="project" value="InterPro"/>
</dbReference>
<reference evidence="20 21" key="1">
    <citation type="submission" date="2016-01" db="EMBL/GenBank/DDBJ databases">
        <title>Genome sequence of the yeast Holleya sinecauda.</title>
        <authorList>
            <person name="Dietrich F.S."/>
        </authorList>
    </citation>
    <scope>NUCLEOTIDE SEQUENCE [LARGE SCALE GENOMIC DNA]</scope>
    <source>
        <strain evidence="20 21">ATCC 58844</strain>
    </source>
</reference>
<evidence type="ECO:0000259" key="17">
    <source>
        <dbReference type="Pfam" id="PF02770"/>
    </source>
</evidence>
<evidence type="ECO:0000256" key="13">
    <source>
        <dbReference type="PIRNR" id="PIRNR000168"/>
    </source>
</evidence>
<dbReference type="InterPro" id="IPR055060">
    <property type="entry name" value="ACOX_C_alpha1"/>
</dbReference>
<feature type="active site" description="Proton acceptor" evidence="14">
    <location>
        <position position="478"/>
    </location>
</feature>
<evidence type="ECO:0000256" key="6">
    <source>
        <dbReference type="ARBA" id="ARBA00022630"/>
    </source>
</evidence>
<dbReference type="GO" id="GO:0055088">
    <property type="term" value="P:lipid homeostasis"/>
    <property type="evidence" value="ECO:0007669"/>
    <property type="project" value="TreeGrafter"/>
</dbReference>
<dbReference type="InterPro" id="IPR046373">
    <property type="entry name" value="Acyl-CoA_Oxase/DH_mid-dom_sf"/>
</dbReference>
<dbReference type="InterPro" id="IPR002655">
    <property type="entry name" value="Acyl-CoA_oxidase_C"/>
</dbReference>
<dbReference type="UniPathway" id="UPA00661"/>
<dbReference type="Pfam" id="PF02770">
    <property type="entry name" value="Acyl-CoA_dh_M"/>
    <property type="match status" value="1"/>
</dbReference>
<evidence type="ECO:0000256" key="2">
    <source>
        <dbReference type="ARBA" id="ARBA00001974"/>
    </source>
</evidence>
<keyword evidence="21" id="KW-1185">Reference proteome</keyword>
<dbReference type="Gene3D" id="2.40.110.10">
    <property type="entry name" value="Butyryl-CoA Dehydrogenase, subunit A, domain 2"/>
    <property type="match status" value="1"/>
</dbReference>
<dbReference type="FunFam" id="1.20.140.10:FF:000015">
    <property type="entry name" value="Acyl-coenzyme A oxidase"/>
    <property type="match status" value="1"/>
</dbReference>
<comment type="pathway">
    <text evidence="4">Lipid metabolism; peroxisomal fatty acid beta-oxidation.</text>
</comment>
<comment type="cofactor">
    <cofactor evidence="2">
        <name>FAD</name>
        <dbReference type="ChEBI" id="CHEBI:57692"/>
    </cofactor>
</comment>
<feature type="domain" description="Acyl-coenzyme A oxidase N-terminal" evidence="18">
    <location>
        <begin position="31"/>
        <end position="168"/>
    </location>
</feature>
<gene>
    <name evidence="20" type="ORF">AW171_hschr74486</name>
</gene>
<sequence>MTRTTTVDQSKPVFLPKKFIEKARSKSNVQINEIHTFLEGSPEQSKLILEMMNELAGDSYLVEGTEYYEHNKATSREATAKKLARLAGYLEHDIKRARDEFHRDVRGELQAADAPLITNKDLSFFLKRLDLLTIVDPQLVTRMGVNLLLFGNCVRGNGTDEQIRYWLQERGLALGTGLFGCFAMTEMGHGSNVANIQTLATYEPATDTFKITTPDLVATKWWIGGAAHSATHATVYARLIVEGKDYGVKTFVVPLRDPETMELFPTITIGDIGAKMGRDGIDNGWIQFHGTVIPREYLLSRFTKITPGNPPRVETNNTFESVCGYTALLSGRVGMVKESFRVGQRFATIATRYAVGRQQFGERGNETQLIDYPLHQYRVLPQIALVYLLGPVSVNLDKLYFNTVNSLYAAGSDIKKMQSVIDGMKTLFIESAALKATATWLVAGLIDELRQSCGGHGYSSYNGFGKGYNDWVVQCTWEGDNNVLSLTSGKSILKLFTEAAKGRKLKAPISSLSYLAPEYIQKLNTGALNNVTSLSTLSDYHEIWAVSLIKYLAFSVGVMKSTRNPDSISKYLVSVAKFHAFHSMTKSFYEQLTSDNSYIKDEATRDVLWKVYKLFSVYFIDKFSGELLQLKVLTPDQMSSIIQPQLLSLLQEVKVHCIKLTDAFQLPDAFINAPIGYYDGDIYHNYFNEVTKNAPKDVAPGVPPYANLLTSLLGRDSGFERSGAPSEQLFRRLTK</sequence>
<evidence type="ECO:0000256" key="9">
    <source>
        <dbReference type="ARBA" id="ARBA00023002"/>
    </source>
</evidence>
<dbReference type="InterPro" id="IPR036250">
    <property type="entry name" value="AcylCo_DH-like_C"/>
</dbReference>
<evidence type="ECO:0000256" key="4">
    <source>
        <dbReference type="ARBA" id="ARBA00004846"/>
    </source>
</evidence>
<evidence type="ECO:0000256" key="8">
    <source>
        <dbReference type="ARBA" id="ARBA00022832"/>
    </source>
</evidence>
<comment type="catalytic activity">
    <reaction evidence="1">
        <text>a 2,3-saturated acyl-CoA + O2 = a (2E)-enoyl-CoA + H2O2</text>
        <dbReference type="Rhea" id="RHEA:38959"/>
        <dbReference type="ChEBI" id="CHEBI:15379"/>
        <dbReference type="ChEBI" id="CHEBI:16240"/>
        <dbReference type="ChEBI" id="CHEBI:58856"/>
        <dbReference type="ChEBI" id="CHEBI:65111"/>
        <dbReference type="EC" id="1.3.3.6"/>
    </reaction>
</comment>
<dbReference type="GO" id="GO:0003997">
    <property type="term" value="F:acyl-CoA oxidase activity"/>
    <property type="evidence" value="ECO:0007669"/>
    <property type="project" value="UniProtKB-EC"/>
</dbReference>
<evidence type="ECO:0000259" key="19">
    <source>
        <dbReference type="Pfam" id="PF22924"/>
    </source>
</evidence>
<dbReference type="GO" id="GO:0005777">
    <property type="term" value="C:peroxisome"/>
    <property type="evidence" value="ECO:0007669"/>
    <property type="project" value="UniProtKB-SubCell"/>
</dbReference>
<dbReference type="EMBL" id="CP014247">
    <property type="protein sequence ID" value="AMD22449.1"/>
    <property type="molecule type" value="Genomic_DNA"/>
</dbReference>
<evidence type="ECO:0000256" key="1">
    <source>
        <dbReference type="ARBA" id="ARBA00001201"/>
    </source>
</evidence>
<evidence type="ECO:0000259" key="18">
    <source>
        <dbReference type="Pfam" id="PF14749"/>
    </source>
</evidence>
<evidence type="ECO:0000313" key="21">
    <source>
        <dbReference type="Proteomes" id="UP000243052"/>
    </source>
</evidence>
<dbReference type="STRING" id="45286.A0A0X8HW00"/>
<dbReference type="OrthoDB" id="538336at2759"/>
<feature type="domain" description="Acyl-CoA oxidase/dehydrogenase middle" evidence="17">
    <location>
        <begin position="181"/>
        <end position="289"/>
    </location>
</feature>
<evidence type="ECO:0000313" key="20">
    <source>
        <dbReference type="EMBL" id="AMD22449.1"/>
    </source>
</evidence>
<evidence type="ECO:0000259" key="16">
    <source>
        <dbReference type="Pfam" id="PF01756"/>
    </source>
</evidence>
<feature type="binding site" evidence="15">
    <location>
        <position position="224"/>
    </location>
    <ligand>
        <name>FAD</name>
        <dbReference type="ChEBI" id="CHEBI:57692"/>
    </ligand>
</feature>
<dbReference type="PANTHER" id="PTHR10909">
    <property type="entry name" value="ELECTRON TRANSPORT OXIDOREDUCTASE"/>
    <property type="match status" value="1"/>
</dbReference>
<dbReference type="PIRSF" id="PIRSF000168">
    <property type="entry name" value="Acyl-CoA_oxidase"/>
    <property type="match status" value="1"/>
</dbReference>
<feature type="domain" description="Acyl-CoA oxidase C-alpha1" evidence="19">
    <location>
        <begin position="325"/>
        <end position="492"/>
    </location>
</feature>
<dbReference type="Pfam" id="PF22924">
    <property type="entry name" value="ACOX_C_alpha1"/>
    <property type="match status" value="1"/>
</dbReference>
<name>A0A0X8HW00_9SACH</name>
<dbReference type="InterPro" id="IPR029320">
    <property type="entry name" value="Acyl-CoA_ox_N"/>
</dbReference>
<dbReference type="Pfam" id="PF14749">
    <property type="entry name" value="Acyl-CoA_ox_N"/>
    <property type="match status" value="1"/>
</dbReference>